<dbReference type="PROSITE" id="PS51898">
    <property type="entry name" value="TYR_RECOMBINASE"/>
    <property type="match status" value="1"/>
</dbReference>
<dbReference type="GO" id="GO:0003677">
    <property type="term" value="F:DNA binding"/>
    <property type="evidence" value="ECO:0007669"/>
    <property type="project" value="UniProtKB-KW"/>
</dbReference>
<organism evidence="5 6">
    <name type="scientific">Bacteroides ovatus</name>
    <dbReference type="NCBI Taxonomy" id="28116"/>
    <lineage>
        <taxon>Bacteria</taxon>
        <taxon>Pseudomonadati</taxon>
        <taxon>Bacteroidota</taxon>
        <taxon>Bacteroidia</taxon>
        <taxon>Bacteroidales</taxon>
        <taxon>Bacteroidaceae</taxon>
        <taxon>Bacteroides</taxon>
    </lineage>
</organism>
<dbReference type="InterPro" id="IPR011010">
    <property type="entry name" value="DNA_brk_join_enz"/>
</dbReference>
<name>A0A5M5C2B2_BACOV</name>
<dbReference type="GO" id="GO:0006310">
    <property type="term" value="P:DNA recombination"/>
    <property type="evidence" value="ECO:0007669"/>
    <property type="project" value="UniProtKB-KW"/>
</dbReference>
<dbReference type="InterPro" id="IPR013762">
    <property type="entry name" value="Integrase-like_cat_sf"/>
</dbReference>
<evidence type="ECO:0000313" key="6">
    <source>
        <dbReference type="Proteomes" id="UP000323717"/>
    </source>
</evidence>
<comment type="caution">
    <text evidence="5">The sequence shown here is derived from an EMBL/GenBank/DDBJ whole genome shotgun (WGS) entry which is preliminary data.</text>
</comment>
<dbReference type="CDD" id="cd01185">
    <property type="entry name" value="INTN1_C_like"/>
    <property type="match status" value="1"/>
</dbReference>
<reference evidence="5 6" key="1">
    <citation type="journal article" date="2019" name="Nat. Med.">
        <title>A library of human gut bacterial isolates paired with longitudinal multiomics data enables mechanistic microbiome research.</title>
        <authorList>
            <person name="Poyet M."/>
            <person name="Groussin M."/>
            <person name="Gibbons S.M."/>
            <person name="Avila-Pacheco J."/>
            <person name="Jiang X."/>
            <person name="Kearney S.M."/>
            <person name="Perrotta A.R."/>
            <person name="Berdy B."/>
            <person name="Zhao S."/>
            <person name="Lieberman T.D."/>
            <person name="Swanson P.K."/>
            <person name="Smith M."/>
            <person name="Roesemann S."/>
            <person name="Alexander J.E."/>
            <person name="Rich S.A."/>
            <person name="Livny J."/>
            <person name="Vlamakis H."/>
            <person name="Clish C."/>
            <person name="Bullock K."/>
            <person name="Deik A."/>
            <person name="Scott J."/>
            <person name="Pierce K.A."/>
            <person name="Xavier R.J."/>
            <person name="Alm E.J."/>
        </authorList>
    </citation>
    <scope>NUCLEOTIDE SEQUENCE [LARGE SCALE GENOMIC DNA]</scope>
    <source>
        <strain evidence="5 6">BIOML-A163</strain>
    </source>
</reference>
<evidence type="ECO:0000256" key="3">
    <source>
        <dbReference type="ARBA" id="ARBA00023172"/>
    </source>
</evidence>
<evidence type="ECO:0000256" key="1">
    <source>
        <dbReference type="ARBA" id="ARBA00008857"/>
    </source>
</evidence>
<dbReference type="SUPFAM" id="SSF56349">
    <property type="entry name" value="DNA breaking-rejoining enzymes"/>
    <property type="match status" value="1"/>
</dbReference>
<keyword evidence="3" id="KW-0233">DNA recombination</keyword>
<dbReference type="Pfam" id="PF00589">
    <property type="entry name" value="Phage_integrase"/>
    <property type="match status" value="1"/>
</dbReference>
<gene>
    <name evidence="5" type="ORF">F3D71_18035</name>
</gene>
<evidence type="ECO:0000259" key="4">
    <source>
        <dbReference type="PROSITE" id="PS51898"/>
    </source>
</evidence>
<keyword evidence="2" id="KW-0238">DNA-binding</keyword>
<dbReference type="PANTHER" id="PTHR30349:SF64">
    <property type="entry name" value="PROPHAGE INTEGRASE INTD-RELATED"/>
    <property type="match status" value="1"/>
</dbReference>
<evidence type="ECO:0000256" key="2">
    <source>
        <dbReference type="ARBA" id="ARBA00023125"/>
    </source>
</evidence>
<dbReference type="InterPro" id="IPR050090">
    <property type="entry name" value="Tyrosine_recombinase_XerCD"/>
</dbReference>
<dbReference type="InterPro" id="IPR025269">
    <property type="entry name" value="SAM-like_dom"/>
</dbReference>
<dbReference type="EMBL" id="VWLE01000291">
    <property type="protein sequence ID" value="KAA3946810.1"/>
    <property type="molecule type" value="Genomic_DNA"/>
</dbReference>
<sequence length="406" mass="47489">MASLKIKYRHSSIEGKAGTLFYQVIHNRVARQINSGYKIYPDEWDIFNSQIIIPAKTGENRHRYLVSLKKCIKEDTSRLKDIMIRFENLGYKYTADEIIEYYSAPPVNEYFVSFCENLIEQLRQIGKMRTTETYTTTLNSFKRFMHSQKRDRDIPFDNVDSNLMIEYEQYLKFQDICPNSTSYYMRNLRAMYNRAVEKELVIQRYPFKHVYTGIDKTIKRAVPAKIIRQICDMDLSHDSSLEYARDLFMFSFYTRGMSFIDMAYLKKSNLQNGFLSYRRKKTNQQLLIKWEKPMQEIIDKYDTMGSSYLLPIILDAEADERKQYKSAAQLVNSKLKKLGEQIGLPIPLTSYVARHAWASIARSKNIPLATISEAMGHDSENTTRIYLASLDTSVVDKANSIILKTL</sequence>
<accession>A0A5M5C2B2</accession>
<feature type="domain" description="Tyr recombinase" evidence="4">
    <location>
        <begin position="217"/>
        <end position="400"/>
    </location>
</feature>
<protein>
    <submittedName>
        <fullName evidence="5">Site-specific integrase</fullName>
    </submittedName>
</protein>
<proteinExistence type="inferred from homology"/>
<dbReference type="PANTHER" id="PTHR30349">
    <property type="entry name" value="PHAGE INTEGRASE-RELATED"/>
    <property type="match status" value="1"/>
</dbReference>
<dbReference type="AlphaFoldDB" id="A0A5M5C2B2"/>
<dbReference type="Proteomes" id="UP000323717">
    <property type="component" value="Unassembled WGS sequence"/>
</dbReference>
<dbReference type="InterPro" id="IPR002104">
    <property type="entry name" value="Integrase_catalytic"/>
</dbReference>
<dbReference type="Gene3D" id="1.10.443.10">
    <property type="entry name" value="Intergrase catalytic core"/>
    <property type="match status" value="1"/>
</dbReference>
<dbReference type="InterPro" id="IPR010998">
    <property type="entry name" value="Integrase_recombinase_N"/>
</dbReference>
<evidence type="ECO:0000313" key="5">
    <source>
        <dbReference type="EMBL" id="KAA3946810.1"/>
    </source>
</evidence>
<dbReference type="Gene3D" id="1.10.150.130">
    <property type="match status" value="1"/>
</dbReference>
<dbReference type="GO" id="GO:0015074">
    <property type="term" value="P:DNA integration"/>
    <property type="evidence" value="ECO:0007669"/>
    <property type="project" value="InterPro"/>
</dbReference>
<dbReference type="Pfam" id="PF13102">
    <property type="entry name" value="Phage_int_SAM_5"/>
    <property type="match status" value="1"/>
</dbReference>
<comment type="similarity">
    <text evidence="1">Belongs to the 'phage' integrase family.</text>
</comment>